<dbReference type="VEuPathDB" id="FungiDB:Bcin12g05230"/>
<feature type="region of interest" description="Disordered" evidence="1">
    <location>
        <begin position="659"/>
        <end position="694"/>
    </location>
</feature>
<dbReference type="SUPFAM" id="SSF46934">
    <property type="entry name" value="UBA-like"/>
    <property type="match status" value="1"/>
</dbReference>
<dbReference type="InterPro" id="IPR009060">
    <property type="entry name" value="UBA-like_sf"/>
</dbReference>
<dbReference type="EMBL" id="CP009816">
    <property type="protein sequence ID" value="ATZ55980.1"/>
    <property type="molecule type" value="Genomic_DNA"/>
</dbReference>
<reference evidence="3 4" key="2">
    <citation type="journal article" date="2012" name="Eukaryot. Cell">
        <title>Genome update of Botrytis cinerea strains B05.10 and T4.</title>
        <authorList>
            <person name="Staats M."/>
            <person name="van Kan J.A."/>
        </authorList>
    </citation>
    <scope>NUCLEOTIDE SEQUENCE [LARGE SCALE GENOMIC DNA]</scope>
    <source>
        <strain evidence="3 4">B05.10</strain>
    </source>
</reference>
<evidence type="ECO:0000259" key="2">
    <source>
        <dbReference type="PROSITE" id="PS50030"/>
    </source>
</evidence>
<sequence length="1509" mass="168052">MGIRSSLALPSVCTLLTEPKLSEIIIHLTFTPSSLSRAIHALRKTLSHGKLSNTIIKQSISNTFKIVSRKHELHPWKFINIELNFEGAEYIPLIDETLKEILRQFACNLGLYEGCPVSVGTSRFIPDSGFYVHGLVNHDELLHFIPRPRIFNGYLTRQLQTTETSNTIPCSKADEKIAQFTSIGIRLSGIKLHGDCHQPPAFAQESNPDSASEDGSGEEPDIRPDFSELSEELNQQSQKQTQQPLKPQSMGAIPNGQPTTDYQTMQYQQIWKMQMQANAKHFNYQIPIHMTASVKHEPIETTNSSDDSDEGGVSIYLKPTPDCFETVKDWAEKVETEREDTKERSCSYSLQNNTSGTNFEWPWAQIELYEVLQRPVVKESPTLQVDSRSDSEEATSFISKIIPFKAYPEQLASTGLGSATSFGTPCNALSIADVRDSTSPISECRPHLRGGSLPNRDTLKQCLKRISERISRRNFQYDIDLGYGGSSVSAEPFPEYDPTVDMAYLSDLNGTYRIDTRRNLRGNDSYAESIVKLHPEDLTQCNRLDTSSAESKSKCHHDFTKKLNSDNNSTRSYIGLQIDAIQSKGETGNTTQSSSIDSPSKLFMASHKHDKLRAMVESPLKSIKGKSSCEKFKKKARNGEIEDSDGYEDSEGICDKFKRPLQTMEKEESEKERESSEDKHGKHERYPALVGAGEGPHFRNAYQYPQSEFDTHLGLAAKTRGLQSDSLIIGELLSEECTEEYHSRNHVKESEPTDIYNLGLEETIQKKEKRLNVERIYRLINHSILKAKLVMGTIQKKTNLARIAQSQLFHGLSSDPKPYGPTMVYLTSKTQLRGGSGNEKETSFFTRNRLRLGRFLRSHSESEGATARHAPPATGNGTPGSESGLQRHHRYDSGISGMSDEQSRNKDVSVENGTPRQAVSLSEPGSQTTETVREVDSDTSEEAGNAAHSEHVEHVEYVEHVENTENVEDTDSSKPLEPRGAPRKRPERQLEEDETQQLLRSGLLDILWRFLALKQEIWFKRNAIIHGAPSSKNNFEAHLTADEVDDIRQYVQNSREMIEVSNRPRDADVLPDLVTRANNHLLRTRRVRQIFDNWYAREGQQQRQNVSSTDADEGSSNIERSSTVPTRGVGVLDNWPFAAAPDENFRRDRNSSETSTNIPRTSSDTQLIRRRSSLILAPLPNLFAAPYPGQASRGETHGESSRSGASGGNADSIAEKIDVLRARNNISPRTSQYESSISSCGTQQGGMPNCSEQNEDHVYQEPISKETIQRLQDLGATRVEAVNLLNATAGNVERAVEVLQDENPLNQEDMRRMLVDPENDLHQVVMVTGVPTRRAFLALLVSESDVGGAIDLLTGEATGATMNDEVISEDDSGNGSSSNGMKKDEEGGECENSSSSEDSDVEVAGTDEGLEPLVSETEDNEKADECEKGDCDGTNVNAAESDEEYQPLIDKAENNNEDDVHDDQGGIDNDGYDDTDSIEHDRAGEAPIIEVEMVLSSRKGKERAEGYNL</sequence>
<feature type="compositionally biased region" description="Polar residues" evidence="1">
    <location>
        <begin position="875"/>
        <end position="884"/>
    </location>
</feature>
<gene>
    <name evidence="3" type="ORF">BCIN_12g05230</name>
</gene>
<dbReference type="InterPro" id="IPR015940">
    <property type="entry name" value="UBA"/>
</dbReference>
<feature type="compositionally biased region" description="Polar residues" evidence="1">
    <location>
        <begin position="1099"/>
        <end position="1125"/>
    </location>
</feature>
<evidence type="ECO:0000313" key="4">
    <source>
        <dbReference type="Proteomes" id="UP000001798"/>
    </source>
</evidence>
<dbReference type="GeneID" id="5434395"/>
<keyword evidence="4" id="KW-1185">Reference proteome</keyword>
<feature type="region of interest" description="Disordered" evidence="1">
    <location>
        <begin position="196"/>
        <end position="260"/>
    </location>
</feature>
<dbReference type="CDD" id="cd14310">
    <property type="entry name" value="UBA_cnDdi1_like"/>
    <property type="match status" value="1"/>
</dbReference>
<feature type="compositionally biased region" description="Polar residues" evidence="1">
    <location>
        <begin position="911"/>
        <end position="930"/>
    </location>
</feature>
<feature type="region of interest" description="Disordered" evidence="1">
    <location>
        <begin position="1186"/>
        <end position="1210"/>
    </location>
</feature>
<feature type="domain" description="UBA" evidence="2">
    <location>
        <begin position="1262"/>
        <end position="1302"/>
    </location>
</feature>
<proteinExistence type="predicted"/>
<feature type="compositionally biased region" description="Basic and acidic residues" evidence="1">
    <location>
        <begin position="948"/>
        <end position="963"/>
    </location>
</feature>
<evidence type="ECO:0000313" key="3">
    <source>
        <dbReference type="EMBL" id="ATZ55980.1"/>
    </source>
</evidence>
<protein>
    <recommendedName>
        <fullName evidence="2">UBA domain-containing protein</fullName>
    </recommendedName>
</protein>
<feature type="compositionally biased region" description="Low complexity" evidence="1">
    <location>
        <begin position="235"/>
        <end position="249"/>
    </location>
</feature>
<reference evidence="3 4" key="3">
    <citation type="journal article" date="2017" name="Mol. Plant Pathol.">
        <title>A gapless genome sequence of the fungus Botrytis cinerea.</title>
        <authorList>
            <person name="Van Kan J.A."/>
            <person name="Stassen J.H."/>
            <person name="Mosbach A."/>
            <person name="Van Der Lee T.A."/>
            <person name="Faino L."/>
            <person name="Farmer A.D."/>
            <person name="Papasotiriou D.G."/>
            <person name="Zhou S."/>
            <person name="Seidl M.F."/>
            <person name="Cottam E."/>
            <person name="Edel D."/>
            <person name="Hahn M."/>
            <person name="Schwartz D.C."/>
            <person name="Dietrich R.A."/>
            <person name="Widdison S."/>
            <person name="Scalliet G."/>
        </authorList>
    </citation>
    <scope>NUCLEOTIDE SEQUENCE [LARGE SCALE GENOMIC DNA]</scope>
    <source>
        <strain evidence="3 4">B05.10</strain>
    </source>
</reference>
<feature type="compositionally biased region" description="Polar residues" evidence="1">
    <location>
        <begin position="1152"/>
        <end position="1166"/>
    </location>
</feature>
<dbReference type="Gene3D" id="1.10.8.10">
    <property type="entry name" value="DNA helicase RuvA subunit, C-terminal domain"/>
    <property type="match status" value="1"/>
</dbReference>
<dbReference type="KEGG" id="bfu:BCIN_12g05230"/>
<feature type="region of interest" description="Disordered" evidence="1">
    <location>
        <begin position="1361"/>
        <end position="1485"/>
    </location>
</feature>
<feature type="region of interest" description="Disordered" evidence="1">
    <location>
        <begin position="1098"/>
        <end position="1166"/>
    </location>
</feature>
<dbReference type="OrthoDB" id="3547064at2759"/>
<evidence type="ECO:0000256" key="1">
    <source>
        <dbReference type="SAM" id="MobiDB-lite"/>
    </source>
</evidence>
<dbReference type="SMART" id="SM00165">
    <property type="entry name" value="UBA"/>
    <property type="match status" value="1"/>
</dbReference>
<feature type="compositionally biased region" description="Basic and acidic residues" evidence="1">
    <location>
        <begin position="659"/>
        <end position="686"/>
    </location>
</feature>
<name>A0A384JZG6_BOTFB</name>
<reference evidence="3 4" key="1">
    <citation type="journal article" date="2011" name="PLoS Genet.">
        <title>Genomic analysis of the necrotrophic fungal pathogens Sclerotinia sclerotiorum and Botrytis cinerea.</title>
        <authorList>
            <person name="Amselem J."/>
            <person name="Cuomo C.A."/>
            <person name="van Kan J.A."/>
            <person name="Viaud M."/>
            <person name="Benito E.P."/>
            <person name="Couloux A."/>
            <person name="Coutinho P.M."/>
            <person name="de Vries R.P."/>
            <person name="Dyer P.S."/>
            <person name="Fillinger S."/>
            <person name="Fournier E."/>
            <person name="Gout L."/>
            <person name="Hahn M."/>
            <person name="Kohn L."/>
            <person name="Lapalu N."/>
            <person name="Plummer K.M."/>
            <person name="Pradier J.M."/>
            <person name="Quevillon E."/>
            <person name="Sharon A."/>
            <person name="Simon A."/>
            <person name="ten Have A."/>
            <person name="Tudzynski B."/>
            <person name="Tudzynski P."/>
            <person name="Wincker P."/>
            <person name="Andrew M."/>
            <person name="Anthouard V."/>
            <person name="Beever R.E."/>
            <person name="Beffa R."/>
            <person name="Benoit I."/>
            <person name="Bouzid O."/>
            <person name="Brault B."/>
            <person name="Chen Z."/>
            <person name="Choquer M."/>
            <person name="Collemare J."/>
            <person name="Cotton P."/>
            <person name="Danchin E.G."/>
            <person name="Da Silva C."/>
            <person name="Gautier A."/>
            <person name="Giraud C."/>
            <person name="Giraud T."/>
            <person name="Gonzalez C."/>
            <person name="Grossetete S."/>
            <person name="Guldener U."/>
            <person name="Henrissat B."/>
            <person name="Howlett B.J."/>
            <person name="Kodira C."/>
            <person name="Kretschmer M."/>
            <person name="Lappartient A."/>
            <person name="Leroch M."/>
            <person name="Levis C."/>
            <person name="Mauceli E."/>
            <person name="Neuveglise C."/>
            <person name="Oeser B."/>
            <person name="Pearson M."/>
            <person name="Poulain J."/>
            <person name="Poussereau N."/>
            <person name="Quesneville H."/>
            <person name="Rascle C."/>
            <person name="Schumacher J."/>
            <person name="Segurens B."/>
            <person name="Sexton A."/>
            <person name="Silva E."/>
            <person name="Sirven C."/>
            <person name="Soanes D.M."/>
            <person name="Talbot N.J."/>
            <person name="Templeton M."/>
            <person name="Yandava C."/>
            <person name="Yarden O."/>
            <person name="Zeng Q."/>
            <person name="Rollins J.A."/>
            <person name="Lebrun M.H."/>
            <person name="Dickman M."/>
        </authorList>
    </citation>
    <scope>NUCLEOTIDE SEQUENCE [LARGE SCALE GENOMIC DNA]</scope>
    <source>
        <strain evidence="3 4">B05.10</strain>
    </source>
</reference>
<dbReference type="RefSeq" id="XP_024552304.1">
    <property type="nucleotide sequence ID" value="XM_024696493.1"/>
</dbReference>
<feature type="region of interest" description="Disordered" evidence="1">
    <location>
        <begin position="859"/>
        <end position="994"/>
    </location>
</feature>
<accession>A0A384JZG6</accession>
<dbReference type="PROSITE" id="PS50030">
    <property type="entry name" value="UBA"/>
    <property type="match status" value="1"/>
</dbReference>
<dbReference type="Proteomes" id="UP000001798">
    <property type="component" value="Chromosome 12"/>
</dbReference>
<organism evidence="3 4">
    <name type="scientific">Botryotinia fuckeliana (strain B05.10)</name>
    <name type="common">Noble rot fungus</name>
    <name type="synonym">Botrytis cinerea</name>
    <dbReference type="NCBI Taxonomy" id="332648"/>
    <lineage>
        <taxon>Eukaryota</taxon>
        <taxon>Fungi</taxon>
        <taxon>Dikarya</taxon>
        <taxon>Ascomycota</taxon>
        <taxon>Pezizomycotina</taxon>
        <taxon>Leotiomycetes</taxon>
        <taxon>Helotiales</taxon>
        <taxon>Sclerotiniaceae</taxon>
        <taxon>Botrytis</taxon>
    </lineage>
</organism>
<feature type="region of interest" description="Disordered" evidence="1">
    <location>
        <begin position="1228"/>
        <end position="1248"/>
    </location>
</feature>